<name>A0AAD6X493_9AGAR</name>
<evidence type="ECO:0000313" key="4">
    <source>
        <dbReference type="Proteomes" id="UP001218188"/>
    </source>
</evidence>
<feature type="compositionally biased region" description="Low complexity" evidence="1">
    <location>
        <begin position="79"/>
        <end position="92"/>
    </location>
</feature>
<feature type="compositionally biased region" description="Basic and acidic residues" evidence="1">
    <location>
        <begin position="381"/>
        <end position="390"/>
    </location>
</feature>
<keyword evidence="2" id="KW-0732">Signal</keyword>
<dbReference type="AlphaFoldDB" id="A0AAD6X493"/>
<gene>
    <name evidence="3" type="ORF">C8F04DRAFT_1260061</name>
</gene>
<feature type="region of interest" description="Disordered" evidence="1">
    <location>
        <begin position="378"/>
        <end position="398"/>
    </location>
</feature>
<reference evidence="3" key="1">
    <citation type="submission" date="2023-03" db="EMBL/GenBank/DDBJ databases">
        <title>Massive genome expansion in bonnet fungi (Mycena s.s.) driven by repeated elements and novel gene families across ecological guilds.</title>
        <authorList>
            <consortium name="Lawrence Berkeley National Laboratory"/>
            <person name="Harder C.B."/>
            <person name="Miyauchi S."/>
            <person name="Viragh M."/>
            <person name="Kuo A."/>
            <person name="Thoen E."/>
            <person name="Andreopoulos B."/>
            <person name="Lu D."/>
            <person name="Skrede I."/>
            <person name="Drula E."/>
            <person name="Henrissat B."/>
            <person name="Morin E."/>
            <person name="Kohler A."/>
            <person name="Barry K."/>
            <person name="LaButti K."/>
            <person name="Morin E."/>
            <person name="Salamov A."/>
            <person name="Lipzen A."/>
            <person name="Mereny Z."/>
            <person name="Hegedus B."/>
            <person name="Baldrian P."/>
            <person name="Stursova M."/>
            <person name="Weitz H."/>
            <person name="Taylor A."/>
            <person name="Grigoriev I.V."/>
            <person name="Nagy L.G."/>
            <person name="Martin F."/>
            <person name="Kauserud H."/>
        </authorList>
    </citation>
    <scope>NUCLEOTIDE SEQUENCE</scope>
    <source>
        <strain evidence="3">CBHHK200</strain>
    </source>
</reference>
<feature type="region of interest" description="Disordered" evidence="1">
    <location>
        <begin position="27"/>
        <end position="56"/>
    </location>
</feature>
<feature type="compositionally biased region" description="Low complexity" evidence="1">
    <location>
        <begin position="44"/>
        <end position="56"/>
    </location>
</feature>
<feature type="signal peptide" evidence="2">
    <location>
        <begin position="1"/>
        <end position="27"/>
    </location>
</feature>
<dbReference type="EMBL" id="JARJCM010000058">
    <property type="protein sequence ID" value="KAJ7034296.1"/>
    <property type="molecule type" value="Genomic_DNA"/>
</dbReference>
<keyword evidence="4" id="KW-1185">Reference proteome</keyword>
<evidence type="ECO:0000256" key="2">
    <source>
        <dbReference type="SAM" id="SignalP"/>
    </source>
</evidence>
<feature type="region of interest" description="Disordered" evidence="1">
    <location>
        <begin position="202"/>
        <end position="266"/>
    </location>
</feature>
<evidence type="ECO:0000256" key="1">
    <source>
        <dbReference type="SAM" id="MobiDB-lite"/>
    </source>
</evidence>
<protein>
    <submittedName>
        <fullName evidence="3">Uncharacterized protein</fullName>
    </submittedName>
</protein>
<feature type="chain" id="PRO_5042260060" evidence="2">
    <location>
        <begin position="28"/>
        <end position="447"/>
    </location>
</feature>
<feature type="compositionally biased region" description="Polar residues" evidence="1">
    <location>
        <begin position="216"/>
        <end position="225"/>
    </location>
</feature>
<sequence>MACGEGIPASSMVVVVRWLGCWARAQGARGAEREPRHGCTAAGGRESSLPSVSPSTSSVLLLRRRRRWRLKGREGRGRAPGTARARAQAVEESGGEAQGQGQEVDVLLLAADKGDDQEDAIFHRRARPSHTYTPTPVVDALRGLLTQLNTPSSSSSALSSSSSSALRPVALVEALCTPLVCAPTTSELDAYSTSTKSMHTATNATSTSSSAKNLKDISSSASPRSRVTPASPPSHHQHQQPHAAPAAARKRPRSSPDTSTRMRGGGVCAGGGGRVGAGDCVGFHPYSVVVPTARAFLVDCVSDSGGGVESARGGALVGELVGEWEWEASRSLSSGSALEGDWGGGRAEGGAHRARCGVLLRGRVYPPPDTRAAHQALGAHEAAHGEERRAGRGSGAARLDSGLYTTGGVLNLDPTAGMGNEGCVHLRRLASAGAQREDIVSADAGPS</sequence>
<feature type="region of interest" description="Disordered" evidence="1">
    <location>
        <begin position="71"/>
        <end position="102"/>
    </location>
</feature>
<proteinExistence type="predicted"/>
<dbReference type="Proteomes" id="UP001218188">
    <property type="component" value="Unassembled WGS sequence"/>
</dbReference>
<evidence type="ECO:0000313" key="3">
    <source>
        <dbReference type="EMBL" id="KAJ7034296.1"/>
    </source>
</evidence>
<organism evidence="3 4">
    <name type="scientific">Mycena alexandri</name>
    <dbReference type="NCBI Taxonomy" id="1745969"/>
    <lineage>
        <taxon>Eukaryota</taxon>
        <taxon>Fungi</taxon>
        <taxon>Dikarya</taxon>
        <taxon>Basidiomycota</taxon>
        <taxon>Agaricomycotina</taxon>
        <taxon>Agaricomycetes</taxon>
        <taxon>Agaricomycetidae</taxon>
        <taxon>Agaricales</taxon>
        <taxon>Marasmiineae</taxon>
        <taxon>Mycenaceae</taxon>
        <taxon>Mycena</taxon>
    </lineage>
</organism>
<comment type="caution">
    <text evidence="3">The sequence shown here is derived from an EMBL/GenBank/DDBJ whole genome shotgun (WGS) entry which is preliminary data.</text>
</comment>
<accession>A0AAD6X493</accession>
<feature type="compositionally biased region" description="Low complexity" evidence="1">
    <location>
        <begin position="202"/>
        <end position="211"/>
    </location>
</feature>